<keyword evidence="2 7" id="KW-1003">Cell membrane</keyword>
<dbReference type="GO" id="GO:0005886">
    <property type="term" value="C:plasma membrane"/>
    <property type="evidence" value="ECO:0007669"/>
    <property type="project" value="UniProtKB-SubCell"/>
</dbReference>
<dbReference type="PANTHER" id="PTHR30589">
    <property type="entry name" value="PROLIPOPROTEIN DIACYLGLYCERYL TRANSFERASE"/>
    <property type="match status" value="1"/>
</dbReference>
<dbReference type="Pfam" id="PF01790">
    <property type="entry name" value="LGT"/>
    <property type="match status" value="1"/>
</dbReference>
<feature type="transmembrane region" description="Helical" evidence="7">
    <location>
        <begin position="212"/>
        <end position="230"/>
    </location>
</feature>
<comment type="similarity">
    <text evidence="1 7">Belongs to the Lgt family.</text>
</comment>
<comment type="subcellular location">
    <subcellularLocation>
        <location evidence="7">Cell inner membrane</location>
        <topology evidence="7">Multi-pass membrane protein</topology>
    </subcellularLocation>
</comment>
<feature type="transmembrane region" description="Helical" evidence="7">
    <location>
        <begin position="20"/>
        <end position="36"/>
    </location>
</feature>
<evidence type="ECO:0000256" key="1">
    <source>
        <dbReference type="ARBA" id="ARBA00007150"/>
    </source>
</evidence>
<dbReference type="PROSITE" id="PS01311">
    <property type="entry name" value="LGT"/>
    <property type="match status" value="1"/>
</dbReference>
<dbReference type="NCBIfam" id="TIGR00544">
    <property type="entry name" value="lgt"/>
    <property type="match status" value="1"/>
</dbReference>
<dbReference type="OrthoDB" id="871140at2"/>
<evidence type="ECO:0000256" key="7">
    <source>
        <dbReference type="HAMAP-Rule" id="MF_01147"/>
    </source>
</evidence>
<dbReference type="HOGENOM" id="CLU_013386_1_0_6"/>
<dbReference type="UniPathway" id="UPA00664"/>
<comment type="function">
    <text evidence="7">Catalyzes the transfer of the diacylglyceryl group from phosphatidylglycerol to the sulfhydryl group of the N-terminal cysteine of a prolipoprotein, the first step in the formation of mature lipoproteins.</text>
</comment>
<feature type="binding site" evidence="7">
    <location>
        <position position="139"/>
    </location>
    <ligand>
        <name>a 1,2-diacyl-sn-glycero-3-phospho-(1'-sn-glycerol)</name>
        <dbReference type="ChEBI" id="CHEBI:64716"/>
    </ligand>
</feature>
<comment type="catalytic activity">
    <reaction evidence="7">
        <text>L-cysteinyl-[prolipoprotein] + a 1,2-diacyl-sn-glycero-3-phospho-(1'-sn-glycerol) = an S-1,2-diacyl-sn-glyceryl-L-cysteinyl-[prolipoprotein] + sn-glycerol 1-phosphate + H(+)</text>
        <dbReference type="Rhea" id="RHEA:56712"/>
        <dbReference type="Rhea" id="RHEA-COMP:14679"/>
        <dbReference type="Rhea" id="RHEA-COMP:14680"/>
        <dbReference type="ChEBI" id="CHEBI:15378"/>
        <dbReference type="ChEBI" id="CHEBI:29950"/>
        <dbReference type="ChEBI" id="CHEBI:57685"/>
        <dbReference type="ChEBI" id="CHEBI:64716"/>
        <dbReference type="ChEBI" id="CHEBI:140658"/>
        <dbReference type="EC" id="2.5.1.145"/>
    </reaction>
</comment>
<dbReference type="PANTHER" id="PTHR30589:SF0">
    <property type="entry name" value="PHOSPHATIDYLGLYCEROL--PROLIPOPROTEIN DIACYLGLYCERYL TRANSFERASE"/>
    <property type="match status" value="1"/>
</dbReference>
<reference evidence="8 9" key="1">
    <citation type="submission" date="2012-06" db="EMBL/GenBank/DDBJ databases">
        <title>Complete sequence of Thiocystis violascens DSM 198.</title>
        <authorList>
            <consortium name="US DOE Joint Genome Institute"/>
            <person name="Lucas S."/>
            <person name="Han J."/>
            <person name="Lapidus A."/>
            <person name="Cheng J.-F."/>
            <person name="Goodwin L."/>
            <person name="Pitluck S."/>
            <person name="Peters L."/>
            <person name="Ovchinnikova G."/>
            <person name="Teshima H."/>
            <person name="Detter J.C."/>
            <person name="Han C."/>
            <person name="Tapia R."/>
            <person name="Land M."/>
            <person name="Hauser L."/>
            <person name="Kyrpides N."/>
            <person name="Ivanova N."/>
            <person name="Pagani I."/>
            <person name="Vogl K."/>
            <person name="Liu Z."/>
            <person name="Frigaard N.-U."/>
            <person name="Bryant D."/>
            <person name="Woyke T."/>
        </authorList>
    </citation>
    <scope>NUCLEOTIDE SEQUENCE [LARGE SCALE GENOMIC DNA]</scope>
    <source>
        <strain evidence="9">ATCC 17096 / DSM 198 / 6111</strain>
    </source>
</reference>
<dbReference type="AlphaFoldDB" id="I3Y6C2"/>
<evidence type="ECO:0000256" key="5">
    <source>
        <dbReference type="ARBA" id="ARBA00022989"/>
    </source>
</evidence>
<feature type="transmembrane region" description="Helical" evidence="7">
    <location>
        <begin position="56"/>
        <end position="76"/>
    </location>
</feature>
<dbReference type="KEGG" id="tvi:Thivi_0479"/>
<organism evidence="8 9">
    <name type="scientific">Thiocystis violascens (strain ATCC 17096 / DSM 198 / 6111)</name>
    <name type="common">Chromatium violascens</name>
    <dbReference type="NCBI Taxonomy" id="765911"/>
    <lineage>
        <taxon>Bacteria</taxon>
        <taxon>Pseudomonadati</taxon>
        <taxon>Pseudomonadota</taxon>
        <taxon>Gammaproteobacteria</taxon>
        <taxon>Chromatiales</taxon>
        <taxon>Chromatiaceae</taxon>
        <taxon>Thiocystis</taxon>
    </lineage>
</organism>
<evidence type="ECO:0000313" key="9">
    <source>
        <dbReference type="Proteomes" id="UP000006062"/>
    </source>
</evidence>
<accession>I3Y6C2</accession>
<evidence type="ECO:0000256" key="6">
    <source>
        <dbReference type="ARBA" id="ARBA00023136"/>
    </source>
</evidence>
<keyword evidence="3 7" id="KW-0808">Transferase</keyword>
<feature type="transmembrane region" description="Helical" evidence="7">
    <location>
        <begin position="96"/>
        <end position="113"/>
    </location>
</feature>
<dbReference type="HAMAP" id="MF_01147">
    <property type="entry name" value="Lgt"/>
    <property type="match status" value="1"/>
</dbReference>
<keyword evidence="8" id="KW-0449">Lipoprotein</keyword>
<dbReference type="Proteomes" id="UP000006062">
    <property type="component" value="Chromosome"/>
</dbReference>
<name>I3Y6C2_THIV6</name>
<comment type="pathway">
    <text evidence="7">Protein modification; lipoprotein biosynthesis (diacylglyceryl transfer).</text>
</comment>
<keyword evidence="9" id="KW-1185">Reference proteome</keyword>
<evidence type="ECO:0000256" key="4">
    <source>
        <dbReference type="ARBA" id="ARBA00022692"/>
    </source>
</evidence>
<dbReference type="EC" id="2.5.1.145" evidence="7"/>
<dbReference type="RefSeq" id="WP_014777039.1">
    <property type="nucleotide sequence ID" value="NC_018012.1"/>
</dbReference>
<dbReference type="EMBL" id="CP003154">
    <property type="protein sequence ID" value="AFL72540.1"/>
    <property type="molecule type" value="Genomic_DNA"/>
</dbReference>
<feature type="transmembrane region" description="Helical" evidence="7">
    <location>
        <begin position="250"/>
        <end position="270"/>
    </location>
</feature>
<keyword evidence="6 7" id="KW-0472">Membrane</keyword>
<evidence type="ECO:0000313" key="8">
    <source>
        <dbReference type="EMBL" id="AFL72540.1"/>
    </source>
</evidence>
<proteinExistence type="inferred from homology"/>
<keyword evidence="5 7" id="KW-1133">Transmembrane helix</keyword>
<sequence>MLTYPDLDPIALAIGPLKVHWYGLMYLVGFAVAWTLGRWRGSRPGSGWTGEMVDDLIFYCVIGTIAGGRLGYMFFYGFDQILANPLNLLKVWEGGMSFHGGLIGVLLAILYFARRQRIRFFQVADFLAPLVPPGLLAGRLGNFINGELWGHRTDAPWGMRLPCDEFPGQCLDQARDALWSPPVHASQLYEAALEGLALFFILWFFSRKPRPMMAVSGLFLLGYGTFRFMVEFVRLPDAHIGYLAFDWLTMGQLLTLPMILAGALLLALAYRPQTSTGRPPAH</sequence>
<keyword evidence="4 7" id="KW-0812">Transmembrane</keyword>
<dbReference type="eggNOG" id="COG0682">
    <property type="taxonomic scope" value="Bacteria"/>
</dbReference>
<dbReference type="GO" id="GO:0008961">
    <property type="term" value="F:phosphatidylglycerol-prolipoprotein diacylglyceryl transferase activity"/>
    <property type="evidence" value="ECO:0007669"/>
    <property type="project" value="UniProtKB-UniRule"/>
</dbReference>
<dbReference type="InterPro" id="IPR001640">
    <property type="entry name" value="Lgt"/>
</dbReference>
<protein>
    <recommendedName>
        <fullName evidence="7">Phosphatidylglycerol--prolipoprotein diacylglyceryl transferase</fullName>
        <ecNumber evidence="7">2.5.1.145</ecNumber>
    </recommendedName>
</protein>
<evidence type="ECO:0000256" key="2">
    <source>
        <dbReference type="ARBA" id="ARBA00022475"/>
    </source>
</evidence>
<evidence type="ECO:0000256" key="3">
    <source>
        <dbReference type="ARBA" id="ARBA00022679"/>
    </source>
</evidence>
<keyword evidence="7" id="KW-0997">Cell inner membrane</keyword>
<dbReference type="STRING" id="765911.Thivi_0479"/>
<dbReference type="GO" id="GO:0042158">
    <property type="term" value="P:lipoprotein biosynthetic process"/>
    <property type="evidence" value="ECO:0007669"/>
    <property type="project" value="UniProtKB-UniRule"/>
</dbReference>
<gene>
    <name evidence="7" type="primary">lgt</name>
    <name evidence="8" type="ordered locus">Thivi_0479</name>
</gene>